<comment type="caution">
    <text evidence="2">The sequence shown here is derived from an EMBL/GenBank/DDBJ whole genome shotgun (WGS) entry which is preliminary data.</text>
</comment>
<accession>A0ABV3FKS5</accession>
<dbReference type="Pfam" id="PF20060">
    <property type="entry name" value="DUF6459"/>
    <property type="match status" value="1"/>
</dbReference>
<gene>
    <name evidence="2" type="ORF">AB0I48_00445</name>
</gene>
<dbReference type="EMBL" id="JBFAKC010000001">
    <property type="protein sequence ID" value="MEV0706016.1"/>
    <property type="molecule type" value="Genomic_DNA"/>
</dbReference>
<sequence length="172" mass="18542">MTESDGALTSAPSFEPPLRDAEIRAAPGTRARHGRTTPRHGSTPCHGATVRRTARQRVLPARTAGEGHTSARKIAEYALRTVLEVLDHRRPAGQLAAVAHPPVVAALRGMVGGDRVPFRELGVAVLARVDISMVDPATAEVYARYHRGSRHFAVAARITCARDGWRLAVLHV</sequence>
<reference evidence="2 3" key="1">
    <citation type="submission" date="2024-06" db="EMBL/GenBank/DDBJ databases">
        <title>The Natural Products Discovery Center: Release of the First 8490 Sequenced Strains for Exploring Actinobacteria Biosynthetic Diversity.</title>
        <authorList>
            <person name="Kalkreuter E."/>
            <person name="Kautsar S.A."/>
            <person name="Yang D."/>
            <person name="Bader C.D."/>
            <person name="Teijaro C.N."/>
            <person name="Fluegel L."/>
            <person name="Davis C.M."/>
            <person name="Simpson J.R."/>
            <person name="Lauterbach L."/>
            <person name="Steele A.D."/>
            <person name="Gui C."/>
            <person name="Meng S."/>
            <person name="Li G."/>
            <person name="Viehrig K."/>
            <person name="Ye F."/>
            <person name="Su P."/>
            <person name="Kiefer A.F."/>
            <person name="Nichols A."/>
            <person name="Cepeda A.J."/>
            <person name="Yan W."/>
            <person name="Fan B."/>
            <person name="Jiang Y."/>
            <person name="Adhikari A."/>
            <person name="Zheng C.-J."/>
            <person name="Schuster L."/>
            <person name="Cowan T.M."/>
            <person name="Smanski M.J."/>
            <person name="Chevrette M.G."/>
            <person name="De Carvalho L.P.S."/>
            <person name="Shen B."/>
        </authorList>
    </citation>
    <scope>NUCLEOTIDE SEQUENCE [LARGE SCALE GENOMIC DNA]</scope>
    <source>
        <strain evidence="2 3">NPDC050403</strain>
    </source>
</reference>
<evidence type="ECO:0000313" key="3">
    <source>
        <dbReference type="Proteomes" id="UP001551695"/>
    </source>
</evidence>
<dbReference type="RefSeq" id="WP_357778996.1">
    <property type="nucleotide sequence ID" value="NZ_JBFAKC010000001.1"/>
</dbReference>
<keyword evidence="3" id="KW-1185">Reference proteome</keyword>
<name>A0ABV3FKS5_9NOCA</name>
<dbReference type="InterPro" id="IPR045596">
    <property type="entry name" value="DUF6459"/>
</dbReference>
<protein>
    <submittedName>
        <fullName evidence="2">Rv3235 family protein</fullName>
    </submittedName>
</protein>
<organism evidence="2 3">
    <name type="scientific">Nocardia aurea</name>
    <dbReference type="NCBI Taxonomy" id="2144174"/>
    <lineage>
        <taxon>Bacteria</taxon>
        <taxon>Bacillati</taxon>
        <taxon>Actinomycetota</taxon>
        <taxon>Actinomycetes</taxon>
        <taxon>Mycobacteriales</taxon>
        <taxon>Nocardiaceae</taxon>
        <taxon>Nocardia</taxon>
    </lineage>
</organism>
<dbReference type="Proteomes" id="UP001551695">
    <property type="component" value="Unassembled WGS sequence"/>
</dbReference>
<evidence type="ECO:0000313" key="2">
    <source>
        <dbReference type="EMBL" id="MEV0706016.1"/>
    </source>
</evidence>
<feature type="region of interest" description="Disordered" evidence="1">
    <location>
        <begin position="1"/>
        <end position="47"/>
    </location>
</feature>
<proteinExistence type="predicted"/>
<evidence type="ECO:0000256" key="1">
    <source>
        <dbReference type="SAM" id="MobiDB-lite"/>
    </source>
</evidence>